<comment type="caution">
    <text evidence="2">The sequence shown here is derived from an EMBL/GenBank/DDBJ whole genome shotgun (WGS) entry which is preliminary data.</text>
</comment>
<dbReference type="InterPro" id="IPR008875">
    <property type="entry name" value="TraX"/>
</dbReference>
<gene>
    <name evidence="3" type="ORF">DNK34_11130</name>
    <name evidence="2" type="ORF">DNK44_20170</name>
</gene>
<keyword evidence="4" id="KW-1185">Reference proteome</keyword>
<protein>
    <submittedName>
        <fullName evidence="2">Conjugal transfer protein TraX</fullName>
    </submittedName>
</protein>
<feature type="transmembrane region" description="Helical" evidence="1">
    <location>
        <begin position="45"/>
        <end position="65"/>
    </location>
</feature>
<reference evidence="4 5" key="1">
    <citation type="submission" date="2018-06" db="EMBL/GenBank/DDBJ databases">
        <title>Three novel Pseudomonas species isolated from symptomatic oak.</title>
        <authorList>
            <person name="Bueno-Gonzalez V."/>
            <person name="Brady C."/>
        </authorList>
    </citation>
    <scope>NUCLEOTIDE SEQUENCE [LARGE SCALE GENOMIC DNA]</scope>
    <source>
        <strain evidence="3 4">P26B</strain>
        <strain evidence="2 5">P6B</strain>
    </source>
</reference>
<evidence type="ECO:0000313" key="3">
    <source>
        <dbReference type="EMBL" id="TBV06457.1"/>
    </source>
</evidence>
<name>A0A4Q9QV57_9GAMM</name>
<accession>A0A4Q9QV57</accession>
<organism evidence="2 5">
    <name type="scientific">Phytopseudomonas dryadis</name>
    <dbReference type="NCBI Taxonomy" id="2487520"/>
    <lineage>
        <taxon>Bacteria</taxon>
        <taxon>Pseudomonadati</taxon>
        <taxon>Pseudomonadota</taxon>
        <taxon>Gammaproteobacteria</taxon>
        <taxon>Pseudomonadales</taxon>
        <taxon>Pseudomonadaceae</taxon>
        <taxon>Phytopseudomonas</taxon>
    </lineage>
</organism>
<dbReference type="EMBL" id="QJUM01000011">
    <property type="protein sequence ID" value="TBV06457.1"/>
    <property type="molecule type" value="Genomic_DNA"/>
</dbReference>
<dbReference type="Pfam" id="PF05857">
    <property type="entry name" value="TraX"/>
    <property type="match status" value="1"/>
</dbReference>
<feature type="transmembrane region" description="Helical" evidence="1">
    <location>
        <begin position="195"/>
        <end position="216"/>
    </location>
</feature>
<feature type="transmembrane region" description="Helical" evidence="1">
    <location>
        <begin position="228"/>
        <end position="247"/>
    </location>
</feature>
<dbReference type="Proteomes" id="UP000291334">
    <property type="component" value="Unassembled WGS sequence"/>
</dbReference>
<sequence length="249" mass="27386">MPQAAPAPLPRVSGRDAALDLIKWLALLTMLVDHLRHVWPSLYFLYAPGRLAFPLFCLAIAANVARPRVATATPVSLRYLGWLLLFSLLSEWPYRLLVPTAQSLNVLPTLVLGLLVASAVHRPEPRACWLAGGALLLALVGHGWLMFGVFGVLLPAAFLLALRAPTSGWIWPVLGCLAANYWPPFYADAARGDPFAWAVLGICCAAPPIGLALLRLRPAFGVPPVRRWAYLFYPGHFLVLVAIREFWLR</sequence>
<dbReference type="Proteomes" id="UP000293172">
    <property type="component" value="Unassembled WGS sequence"/>
</dbReference>
<keyword evidence="1" id="KW-1133">Transmembrane helix</keyword>
<proteinExistence type="predicted"/>
<feature type="transmembrane region" description="Helical" evidence="1">
    <location>
        <begin position="100"/>
        <end position="120"/>
    </location>
</feature>
<dbReference type="AlphaFoldDB" id="A0A4Q9QV57"/>
<dbReference type="RefSeq" id="WP_131175264.1">
    <property type="nucleotide sequence ID" value="NZ_QJUL01000037.1"/>
</dbReference>
<evidence type="ECO:0000313" key="2">
    <source>
        <dbReference type="EMBL" id="TBU87543.1"/>
    </source>
</evidence>
<feature type="transmembrane region" description="Helical" evidence="1">
    <location>
        <begin position="127"/>
        <end position="160"/>
    </location>
</feature>
<feature type="transmembrane region" description="Helical" evidence="1">
    <location>
        <begin position="166"/>
        <end position="183"/>
    </location>
</feature>
<feature type="transmembrane region" description="Helical" evidence="1">
    <location>
        <begin position="77"/>
        <end position="94"/>
    </location>
</feature>
<keyword evidence="1" id="KW-0472">Membrane</keyword>
<dbReference type="EMBL" id="QJUL01000037">
    <property type="protein sequence ID" value="TBU87543.1"/>
    <property type="molecule type" value="Genomic_DNA"/>
</dbReference>
<dbReference type="OrthoDB" id="5676588at2"/>
<evidence type="ECO:0000313" key="5">
    <source>
        <dbReference type="Proteomes" id="UP000293172"/>
    </source>
</evidence>
<evidence type="ECO:0000256" key="1">
    <source>
        <dbReference type="SAM" id="Phobius"/>
    </source>
</evidence>
<evidence type="ECO:0000313" key="4">
    <source>
        <dbReference type="Proteomes" id="UP000291334"/>
    </source>
</evidence>
<keyword evidence="1" id="KW-0812">Transmembrane</keyword>